<sequence length="556" mass="63648">MSSTKMSSTHGTGRRHDPSSSNAASRCFGDAAEWEAKEALRQRELEEARARAAQMEKTMRWWSDCTANWREKWSKVRTERNKARDEVKILRSKLDSVMQENNACHREKQDLQVQNEQMRKELEKIHLLLLKHAGQWDHQLLEALESADPEKDIVLPSLVTADSGLASSLSQEELIPGGIEEYVLQGAVPKHAVELFGNTACQKDTASGEIFATGGKENALDSDSRLGERSETDSDANIDLNSINELECNSIRSSCNNMDCDSEEVLRQKLSMLQLRLDETSKTLVVEREEKQSLHKTLEKIEMELSEMKEKCEDLKTSKQEAMRELLRLQDTHQDTVALIRADLLDEATSREGMDRRLADLRAQLERLQAENASEWGKRERLETEKLSIERENKKLRAELNDVIERLERKGRPQPTADNELRTLQQELCDKSKELTELKHTHNKLKKILADKTTELGHAFRRAEQYEGEVKKLRSRVEELKRELAVAEDEVDSASNNIRKLQRSNDELQEQVESLQVQLQHLNTRLRNRPANSSSLISHRSPTSPLDEPSDDDSGF</sequence>
<feature type="region of interest" description="Disordered" evidence="4">
    <location>
        <begin position="526"/>
        <end position="556"/>
    </location>
</feature>
<accession>A0A9P0F004</accession>
<dbReference type="GO" id="GO:0016459">
    <property type="term" value="C:myosin complex"/>
    <property type="evidence" value="ECO:0007669"/>
    <property type="project" value="InterPro"/>
</dbReference>
<keyword evidence="1 3" id="KW-0175">Coiled coil</keyword>
<dbReference type="KEGG" id="btab:109044702"/>
<dbReference type="Proteomes" id="UP001152759">
    <property type="component" value="Chromosome 10"/>
</dbReference>
<organism evidence="6 7">
    <name type="scientific">Bemisia tabaci</name>
    <name type="common">Sweetpotato whitefly</name>
    <name type="synonym">Aleurodes tabaci</name>
    <dbReference type="NCBI Taxonomy" id="7038"/>
    <lineage>
        <taxon>Eukaryota</taxon>
        <taxon>Metazoa</taxon>
        <taxon>Ecdysozoa</taxon>
        <taxon>Arthropoda</taxon>
        <taxon>Hexapoda</taxon>
        <taxon>Insecta</taxon>
        <taxon>Pterygota</taxon>
        <taxon>Neoptera</taxon>
        <taxon>Paraneoptera</taxon>
        <taxon>Hemiptera</taxon>
        <taxon>Sternorrhyncha</taxon>
        <taxon>Aleyrodoidea</taxon>
        <taxon>Aleyrodidae</taxon>
        <taxon>Aleyrodinae</taxon>
        <taxon>Bemisia</taxon>
    </lineage>
</organism>
<evidence type="ECO:0000256" key="4">
    <source>
        <dbReference type="SAM" id="MobiDB-lite"/>
    </source>
</evidence>
<name>A0A9P0F004_BEMTA</name>
<evidence type="ECO:0000259" key="5">
    <source>
        <dbReference type="Pfam" id="PF01576"/>
    </source>
</evidence>
<feature type="region of interest" description="Disordered" evidence="4">
    <location>
        <begin position="215"/>
        <end position="235"/>
    </location>
</feature>
<dbReference type="OrthoDB" id="5984396at2759"/>
<feature type="compositionally biased region" description="Polar residues" evidence="4">
    <location>
        <begin position="1"/>
        <end position="11"/>
    </location>
</feature>
<proteinExistence type="predicted"/>
<dbReference type="PANTHER" id="PTHR46292:SF1">
    <property type="entry name" value="COILED-COIL DOMAIN-CONTAINING PROTEIN 102A"/>
    <property type="match status" value="1"/>
</dbReference>
<dbReference type="SUPFAM" id="SSF90257">
    <property type="entry name" value="Myosin rod fragments"/>
    <property type="match status" value="2"/>
</dbReference>
<feature type="compositionally biased region" description="Basic and acidic residues" evidence="4">
    <location>
        <begin position="218"/>
        <end position="232"/>
    </location>
</feature>
<keyword evidence="7" id="KW-1185">Reference proteome</keyword>
<protein>
    <recommendedName>
        <fullName evidence="2">Coiled-coil domain-containing protein 102A</fullName>
    </recommendedName>
</protein>
<dbReference type="Pfam" id="PF01576">
    <property type="entry name" value="Myosin_tail_1"/>
    <property type="match status" value="1"/>
</dbReference>
<evidence type="ECO:0000313" key="6">
    <source>
        <dbReference type="EMBL" id="CAH0383037.1"/>
    </source>
</evidence>
<dbReference type="Gene3D" id="1.10.287.1490">
    <property type="match status" value="1"/>
</dbReference>
<evidence type="ECO:0000256" key="1">
    <source>
        <dbReference type="ARBA" id="ARBA00023054"/>
    </source>
</evidence>
<feature type="domain" description="Myosin tail" evidence="5">
    <location>
        <begin position="337"/>
        <end position="526"/>
    </location>
</feature>
<gene>
    <name evidence="6" type="ORF">BEMITA_LOCUS2518</name>
</gene>
<feature type="coiled-coil region" evidence="3">
    <location>
        <begin position="463"/>
        <end position="525"/>
    </location>
</feature>
<feature type="coiled-coil region" evidence="3">
    <location>
        <begin position="31"/>
        <end position="128"/>
    </location>
</feature>
<feature type="coiled-coil region" evidence="3">
    <location>
        <begin position="284"/>
        <end position="410"/>
    </location>
</feature>
<evidence type="ECO:0000256" key="2">
    <source>
        <dbReference type="ARBA" id="ARBA00040149"/>
    </source>
</evidence>
<evidence type="ECO:0000256" key="3">
    <source>
        <dbReference type="SAM" id="Coils"/>
    </source>
</evidence>
<reference evidence="6" key="1">
    <citation type="submission" date="2021-12" db="EMBL/GenBank/DDBJ databases">
        <authorList>
            <person name="King R."/>
        </authorList>
    </citation>
    <scope>NUCLEOTIDE SEQUENCE</scope>
</reference>
<dbReference type="AlphaFoldDB" id="A0A9P0F004"/>
<evidence type="ECO:0000313" key="7">
    <source>
        <dbReference type="Proteomes" id="UP001152759"/>
    </source>
</evidence>
<feature type="region of interest" description="Disordered" evidence="4">
    <location>
        <begin position="1"/>
        <end position="28"/>
    </location>
</feature>
<feature type="compositionally biased region" description="Polar residues" evidence="4">
    <location>
        <begin position="526"/>
        <end position="544"/>
    </location>
</feature>
<dbReference type="InterPro" id="IPR002928">
    <property type="entry name" value="Myosin_tail"/>
</dbReference>
<dbReference type="EMBL" id="OU963871">
    <property type="protein sequence ID" value="CAH0383037.1"/>
    <property type="molecule type" value="Genomic_DNA"/>
</dbReference>
<dbReference type="PANTHER" id="PTHR46292">
    <property type="entry name" value="COILED-COIL DOMAIN-CONTAINING PROTEIN 102A"/>
    <property type="match status" value="1"/>
</dbReference>